<sequence length="235" mass="25858">MASPVLTLFSYFRSSCSYRVRIALNLKGVPYVTVPVNLHAGAQREAEYALKNPGKKVPTLVVGDTPISQSVAILEFLEESPPFEGKEPRLMPSRDDPVKRAAVRVLCGQIGCDIQPVANLSVLRRVSALSRHFGQTAEIAESEGKKWAKETIEEGFEVVETQLKETAGTFAVGDKETLADVYLLPQVYNAKRFGIDVAQSFPRIAKVSDTFSKIPAVLAAHPHRQPDCPPELREQ</sequence>
<name>A0A0G4G2A0_9ALVE</name>
<dbReference type="Pfam" id="PF14497">
    <property type="entry name" value="GST_C_3"/>
    <property type="match status" value="1"/>
</dbReference>
<dbReference type="PANTHER" id="PTHR42673:SF4">
    <property type="entry name" value="MALEYLACETOACETATE ISOMERASE"/>
    <property type="match status" value="1"/>
</dbReference>
<dbReference type="PANTHER" id="PTHR42673">
    <property type="entry name" value="MALEYLACETOACETATE ISOMERASE"/>
    <property type="match status" value="1"/>
</dbReference>
<dbReference type="InterPro" id="IPR034330">
    <property type="entry name" value="GST_Zeta_C"/>
</dbReference>
<dbReference type="VEuPathDB" id="CryptoDB:Cvel_19913"/>
<evidence type="ECO:0008006" key="5">
    <source>
        <dbReference type="Google" id="ProtNLM"/>
    </source>
</evidence>
<dbReference type="NCBIfam" id="TIGR01262">
    <property type="entry name" value="maiA"/>
    <property type="match status" value="1"/>
</dbReference>
<evidence type="ECO:0000313" key="4">
    <source>
        <dbReference type="EMBL" id="CEM22277.1"/>
    </source>
</evidence>
<organism evidence="4">
    <name type="scientific">Chromera velia CCMP2878</name>
    <dbReference type="NCBI Taxonomy" id="1169474"/>
    <lineage>
        <taxon>Eukaryota</taxon>
        <taxon>Sar</taxon>
        <taxon>Alveolata</taxon>
        <taxon>Colpodellida</taxon>
        <taxon>Chromeraceae</taxon>
        <taxon>Chromera</taxon>
    </lineage>
</organism>
<feature type="domain" description="GST C-terminal" evidence="3">
    <location>
        <begin position="96"/>
        <end position="230"/>
    </location>
</feature>
<dbReference type="GO" id="GO:0004364">
    <property type="term" value="F:glutathione transferase activity"/>
    <property type="evidence" value="ECO:0007669"/>
    <property type="project" value="TreeGrafter"/>
</dbReference>
<dbReference type="InterPro" id="IPR036249">
    <property type="entry name" value="Thioredoxin-like_sf"/>
</dbReference>
<evidence type="ECO:0000259" key="3">
    <source>
        <dbReference type="PROSITE" id="PS50405"/>
    </source>
</evidence>
<dbReference type="FunFam" id="1.20.1050.10:FF:000010">
    <property type="entry name" value="Maleylacetoacetate isomerase isoform 1"/>
    <property type="match status" value="1"/>
</dbReference>
<dbReference type="GO" id="GO:0016034">
    <property type="term" value="F:maleylacetoacetate isomerase activity"/>
    <property type="evidence" value="ECO:0007669"/>
    <property type="project" value="TreeGrafter"/>
</dbReference>
<proteinExistence type="inferred from homology"/>
<reference evidence="4" key="1">
    <citation type="submission" date="2014-11" db="EMBL/GenBank/DDBJ databases">
        <authorList>
            <person name="Otto D Thomas"/>
            <person name="Naeem Raeece"/>
        </authorList>
    </citation>
    <scope>NUCLEOTIDE SEQUENCE</scope>
</reference>
<evidence type="ECO:0000259" key="2">
    <source>
        <dbReference type="PROSITE" id="PS50404"/>
    </source>
</evidence>
<dbReference type="InterPro" id="IPR036282">
    <property type="entry name" value="Glutathione-S-Trfase_C_sf"/>
</dbReference>
<dbReference type="InterPro" id="IPR005955">
    <property type="entry name" value="GST_Zeta"/>
</dbReference>
<dbReference type="Gene3D" id="3.40.30.10">
    <property type="entry name" value="Glutaredoxin"/>
    <property type="match status" value="1"/>
</dbReference>
<feature type="domain" description="GST N-terminal" evidence="2">
    <location>
        <begin position="4"/>
        <end position="85"/>
    </location>
</feature>
<dbReference type="InterPro" id="IPR034333">
    <property type="entry name" value="GST_Zeta_N"/>
</dbReference>
<dbReference type="Pfam" id="PF02798">
    <property type="entry name" value="GST_N"/>
    <property type="match status" value="1"/>
</dbReference>
<dbReference type="PhylomeDB" id="A0A0G4G2A0"/>
<dbReference type="InterPro" id="IPR004046">
    <property type="entry name" value="GST_C"/>
</dbReference>
<evidence type="ECO:0000256" key="1">
    <source>
        <dbReference type="ARBA" id="ARBA00010007"/>
    </source>
</evidence>
<dbReference type="InterPro" id="IPR010987">
    <property type="entry name" value="Glutathione-S-Trfase_C-like"/>
</dbReference>
<dbReference type="PROSITE" id="PS50405">
    <property type="entry name" value="GST_CTER"/>
    <property type="match status" value="1"/>
</dbReference>
<dbReference type="SUPFAM" id="SSF47616">
    <property type="entry name" value="GST C-terminal domain-like"/>
    <property type="match status" value="1"/>
</dbReference>
<dbReference type="InterPro" id="IPR004045">
    <property type="entry name" value="Glutathione_S-Trfase_N"/>
</dbReference>
<dbReference type="GO" id="GO:0006559">
    <property type="term" value="P:L-phenylalanine catabolic process"/>
    <property type="evidence" value="ECO:0007669"/>
    <property type="project" value="TreeGrafter"/>
</dbReference>
<dbReference type="GO" id="GO:0005737">
    <property type="term" value="C:cytoplasm"/>
    <property type="evidence" value="ECO:0007669"/>
    <property type="project" value="InterPro"/>
</dbReference>
<dbReference type="Gene3D" id="1.20.1050.10">
    <property type="match status" value="1"/>
</dbReference>
<dbReference type="SUPFAM" id="SSF52833">
    <property type="entry name" value="Thioredoxin-like"/>
    <property type="match status" value="1"/>
</dbReference>
<dbReference type="EMBL" id="CDMZ01000829">
    <property type="protein sequence ID" value="CEM22277.1"/>
    <property type="molecule type" value="Genomic_DNA"/>
</dbReference>
<accession>A0A0G4G2A0</accession>
<dbReference type="InterPro" id="IPR040079">
    <property type="entry name" value="Glutathione_S-Trfase"/>
</dbReference>
<dbReference type="CDD" id="cd03191">
    <property type="entry name" value="GST_C_Zeta"/>
    <property type="match status" value="1"/>
</dbReference>
<dbReference type="AlphaFoldDB" id="A0A0G4G2A0"/>
<dbReference type="SFLD" id="SFLDS00019">
    <property type="entry name" value="Glutathione_Transferase_(cytos"/>
    <property type="match status" value="1"/>
</dbReference>
<dbReference type="CDD" id="cd03042">
    <property type="entry name" value="GST_N_Zeta"/>
    <property type="match status" value="1"/>
</dbReference>
<comment type="similarity">
    <text evidence="1">Belongs to the GST superfamily. Zeta family.</text>
</comment>
<dbReference type="SFLD" id="SFLDG00358">
    <property type="entry name" value="Main_(cytGST)"/>
    <property type="match status" value="1"/>
</dbReference>
<dbReference type="GO" id="GO:0006749">
    <property type="term" value="P:glutathione metabolic process"/>
    <property type="evidence" value="ECO:0007669"/>
    <property type="project" value="TreeGrafter"/>
</dbReference>
<protein>
    <recommendedName>
        <fullName evidence="5">Maleylacetoacetate isomerase</fullName>
    </recommendedName>
</protein>
<dbReference type="PROSITE" id="PS50404">
    <property type="entry name" value="GST_NTER"/>
    <property type="match status" value="1"/>
</dbReference>
<gene>
    <name evidence="4" type="ORF">Cvel_19913</name>
</gene>